<dbReference type="AlphaFoldDB" id="A0A453PMP2"/>
<reference evidence="2" key="2">
    <citation type="journal article" date="2017" name="Nat. Plants">
        <title>The Aegilops tauschii genome reveals multiple impacts of transposons.</title>
        <authorList>
            <person name="Zhao G."/>
            <person name="Zou C."/>
            <person name="Li K."/>
            <person name="Wang K."/>
            <person name="Li T."/>
            <person name="Gao L."/>
            <person name="Zhang X."/>
            <person name="Wang H."/>
            <person name="Yang Z."/>
            <person name="Liu X."/>
            <person name="Jiang W."/>
            <person name="Mao L."/>
            <person name="Kong X."/>
            <person name="Jiao Y."/>
            <person name="Jia J."/>
        </authorList>
    </citation>
    <scope>NUCLEOTIDE SEQUENCE [LARGE SCALE GENOMIC DNA]</scope>
    <source>
        <strain evidence="2">cv. AL8/78</strain>
    </source>
</reference>
<organism evidence="1 2">
    <name type="scientific">Aegilops tauschii subsp. strangulata</name>
    <name type="common">Goatgrass</name>
    <dbReference type="NCBI Taxonomy" id="200361"/>
    <lineage>
        <taxon>Eukaryota</taxon>
        <taxon>Viridiplantae</taxon>
        <taxon>Streptophyta</taxon>
        <taxon>Embryophyta</taxon>
        <taxon>Tracheophyta</taxon>
        <taxon>Spermatophyta</taxon>
        <taxon>Magnoliopsida</taxon>
        <taxon>Liliopsida</taxon>
        <taxon>Poales</taxon>
        <taxon>Poaceae</taxon>
        <taxon>BOP clade</taxon>
        <taxon>Pooideae</taxon>
        <taxon>Triticodae</taxon>
        <taxon>Triticeae</taxon>
        <taxon>Triticinae</taxon>
        <taxon>Aegilops</taxon>
    </lineage>
</organism>
<reference evidence="1" key="4">
    <citation type="submission" date="2019-03" db="UniProtKB">
        <authorList>
            <consortium name="EnsemblPlants"/>
        </authorList>
    </citation>
    <scope>IDENTIFICATION</scope>
</reference>
<evidence type="ECO:0000313" key="2">
    <source>
        <dbReference type="Proteomes" id="UP000015105"/>
    </source>
</evidence>
<reference evidence="1" key="5">
    <citation type="journal article" date="2021" name="G3 (Bethesda)">
        <title>Aegilops tauschii genome assembly Aet v5.0 features greater sequence contiguity and improved annotation.</title>
        <authorList>
            <person name="Wang L."/>
            <person name="Zhu T."/>
            <person name="Rodriguez J.C."/>
            <person name="Deal K.R."/>
            <person name="Dubcovsky J."/>
            <person name="McGuire P.E."/>
            <person name="Lux T."/>
            <person name="Spannagl M."/>
            <person name="Mayer K.F.X."/>
            <person name="Baldrich P."/>
            <person name="Meyers B.C."/>
            <person name="Huo N."/>
            <person name="Gu Y.Q."/>
            <person name="Zhou H."/>
            <person name="Devos K.M."/>
            <person name="Bennetzen J.L."/>
            <person name="Unver T."/>
            <person name="Budak H."/>
            <person name="Gulick P.J."/>
            <person name="Galiba G."/>
            <person name="Kalapos B."/>
            <person name="Nelson D.R."/>
            <person name="Li P."/>
            <person name="You F.M."/>
            <person name="Luo M.C."/>
            <person name="Dvorak J."/>
        </authorList>
    </citation>
    <scope>NUCLEOTIDE SEQUENCE [LARGE SCALE GENOMIC DNA]</scope>
    <source>
        <strain evidence="1">cv. AL8/78</strain>
    </source>
</reference>
<keyword evidence="2" id="KW-1185">Reference proteome</keyword>
<reference evidence="2" key="1">
    <citation type="journal article" date="2014" name="Science">
        <title>Ancient hybridizations among the ancestral genomes of bread wheat.</title>
        <authorList>
            <consortium name="International Wheat Genome Sequencing Consortium,"/>
            <person name="Marcussen T."/>
            <person name="Sandve S.R."/>
            <person name="Heier L."/>
            <person name="Spannagl M."/>
            <person name="Pfeifer M."/>
            <person name="Jakobsen K.S."/>
            <person name="Wulff B.B."/>
            <person name="Steuernagel B."/>
            <person name="Mayer K.F."/>
            <person name="Olsen O.A."/>
        </authorList>
    </citation>
    <scope>NUCLEOTIDE SEQUENCE [LARGE SCALE GENOMIC DNA]</scope>
    <source>
        <strain evidence="2">cv. AL8/78</strain>
    </source>
</reference>
<dbReference type="InterPro" id="IPR036428">
    <property type="entry name" value="PCD_sf"/>
</dbReference>
<dbReference type="Gramene" id="AET6Gv20784900.9">
    <property type="protein sequence ID" value="AET6Gv20784900.9"/>
    <property type="gene ID" value="AET6Gv20784900"/>
</dbReference>
<accession>A0A453PMP2</accession>
<dbReference type="EnsemblPlants" id="AET6Gv20784900.9">
    <property type="protein sequence ID" value="AET6Gv20784900.9"/>
    <property type="gene ID" value="AET6Gv20784900"/>
</dbReference>
<name>A0A453PMP2_AEGTS</name>
<dbReference type="Proteomes" id="UP000015105">
    <property type="component" value="Chromosome 6D"/>
</dbReference>
<sequence length="41" mass="4786">MFKTLNGYAFPGHHPDLHLVGWNNVKIDVWTHSVRKSNQLK</sequence>
<evidence type="ECO:0000313" key="1">
    <source>
        <dbReference type="EnsemblPlants" id="AET6Gv20784900.9"/>
    </source>
</evidence>
<reference evidence="1" key="3">
    <citation type="journal article" date="2017" name="Nature">
        <title>Genome sequence of the progenitor of the wheat D genome Aegilops tauschii.</title>
        <authorList>
            <person name="Luo M.C."/>
            <person name="Gu Y.Q."/>
            <person name="Puiu D."/>
            <person name="Wang H."/>
            <person name="Twardziok S.O."/>
            <person name="Deal K.R."/>
            <person name="Huo N."/>
            <person name="Zhu T."/>
            <person name="Wang L."/>
            <person name="Wang Y."/>
            <person name="McGuire P.E."/>
            <person name="Liu S."/>
            <person name="Long H."/>
            <person name="Ramasamy R.K."/>
            <person name="Rodriguez J.C."/>
            <person name="Van S.L."/>
            <person name="Yuan L."/>
            <person name="Wang Z."/>
            <person name="Xia Z."/>
            <person name="Xiao L."/>
            <person name="Anderson O.D."/>
            <person name="Ouyang S."/>
            <person name="Liang Y."/>
            <person name="Zimin A.V."/>
            <person name="Pertea G."/>
            <person name="Qi P."/>
            <person name="Bennetzen J.L."/>
            <person name="Dai X."/>
            <person name="Dawson M.W."/>
            <person name="Muller H.G."/>
            <person name="Kugler K."/>
            <person name="Rivarola-Duarte L."/>
            <person name="Spannagl M."/>
            <person name="Mayer K.F.X."/>
            <person name="Lu F.H."/>
            <person name="Bevan M.W."/>
            <person name="Leroy P."/>
            <person name="Li P."/>
            <person name="You F.M."/>
            <person name="Sun Q."/>
            <person name="Liu Z."/>
            <person name="Lyons E."/>
            <person name="Wicker T."/>
            <person name="Salzberg S.L."/>
            <person name="Devos K.M."/>
            <person name="Dvorak J."/>
        </authorList>
    </citation>
    <scope>NUCLEOTIDE SEQUENCE [LARGE SCALE GENOMIC DNA]</scope>
    <source>
        <strain evidence="1">cv. AL8/78</strain>
    </source>
</reference>
<dbReference type="GO" id="GO:0008124">
    <property type="term" value="F:4-alpha-hydroxytetrahydrobiopterin dehydratase activity"/>
    <property type="evidence" value="ECO:0007669"/>
    <property type="project" value="InterPro"/>
</dbReference>
<dbReference type="SUPFAM" id="SSF55248">
    <property type="entry name" value="PCD-like"/>
    <property type="match status" value="1"/>
</dbReference>
<protein>
    <submittedName>
        <fullName evidence="1">Uncharacterized protein</fullName>
    </submittedName>
</protein>
<proteinExistence type="predicted"/>
<dbReference type="GO" id="GO:0006729">
    <property type="term" value="P:tetrahydrobiopterin biosynthetic process"/>
    <property type="evidence" value="ECO:0007669"/>
    <property type="project" value="InterPro"/>
</dbReference>